<dbReference type="EMBL" id="UYRR01031043">
    <property type="protein sequence ID" value="VDK44430.1"/>
    <property type="molecule type" value="Genomic_DNA"/>
</dbReference>
<dbReference type="OrthoDB" id="1191041at2759"/>
<keyword evidence="4" id="KW-0347">Helicase</keyword>
<reference evidence="12" key="1">
    <citation type="submission" date="2016-04" db="UniProtKB">
        <authorList>
            <consortium name="WormBaseParasite"/>
        </authorList>
    </citation>
    <scope>IDENTIFICATION</scope>
</reference>
<feature type="coiled-coil region" evidence="7">
    <location>
        <begin position="72"/>
        <end position="139"/>
    </location>
</feature>
<feature type="short sequence motif" description="Q motif" evidence="6">
    <location>
        <begin position="156"/>
        <end position="184"/>
    </location>
</feature>
<dbReference type="PROSITE" id="PS51195">
    <property type="entry name" value="Q_MOTIF"/>
    <property type="match status" value="1"/>
</dbReference>
<dbReference type="GO" id="GO:0016787">
    <property type="term" value="F:hydrolase activity"/>
    <property type="evidence" value="ECO:0007669"/>
    <property type="project" value="UniProtKB-KW"/>
</dbReference>
<keyword evidence="11" id="KW-1185">Reference proteome</keyword>
<evidence type="ECO:0000256" key="7">
    <source>
        <dbReference type="SAM" id="Coils"/>
    </source>
</evidence>
<evidence type="ECO:0000259" key="9">
    <source>
        <dbReference type="PROSITE" id="PS51195"/>
    </source>
</evidence>
<dbReference type="AlphaFoldDB" id="A0A0M3JU38"/>
<sequence>MLYPPTITDEKSVADELSSGDEVDDCVSVRKKTKRKSITSEFANDFAFEIASEEKDDDELKAVRAYLKKTKSSNLQEKIDRERATLAAFAQEEQQQTGKREQSVDESSMHIVQEMEHIADTLRDKKNKKRAKQKDAESAFFDEDAGEVALSAEPSISFEYMKLSRPMLKAIGACGYTKPTPIQASCIPLALAGRDVCACAATGTGKTAAFIIPILERLLFKPKRKSVTRVLVVVPTRELALQVFHVTRTLAQYNPVEICLCAGIRHKWLV</sequence>
<dbReference type="InterPro" id="IPR014001">
    <property type="entry name" value="Helicase_ATP-bd"/>
</dbReference>
<gene>
    <name evidence="10" type="ORF">ASIM_LOCUS11141</name>
</gene>
<dbReference type="InterPro" id="IPR014014">
    <property type="entry name" value="RNA_helicase_DEAD_Q_motif"/>
</dbReference>
<dbReference type="EC" id="3.6.4.13" evidence="1"/>
<name>A0A0M3JU38_ANISI</name>
<dbReference type="GO" id="GO:0005829">
    <property type="term" value="C:cytosol"/>
    <property type="evidence" value="ECO:0007669"/>
    <property type="project" value="TreeGrafter"/>
</dbReference>
<dbReference type="GO" id="GO:0003676">
    <property type="term" value="F:nucleic acid binding"/>
    <property type="evidence" value="ECO:0007669"/>
    <property type="project" value="InterPro"/>
</dbReference>
<accession>A0A0M3JU38</accession>
<dbReference type="Pfam" id="PF00270">
    <property type="entry name" value="DEAD"/>
    <property type="match status" value="1"/>
</dbReference>
<dbReference type="Proteomes" id="UP000267096">
    <property type="component" value="Unassembled WGS sequence"/>
</dbReference>
<organism evidence="12">
    <name type="scientific">Anisakis simplex</name>
    <name type="common">Herring worm</name>
    <dbReference type="NCBI Taxonomy" id="6269"/>
    <lineage>
        <taxon>Eukaryota</taxon>
        <taxon>Metazoa</taxon>
        <taxon>Ecdysozoa</taxon>
        <taxon>Nematoda</taxon>
        <taxon>Chromadorea</taxon>
        <taxon>Rhabditida</taxon>
        <taxon>Spirurina</taxon>
        <taxon>Ascaridomorpha</taxon>
        <taxon>Ascaridoidea</taxon>
        <taxon>Anisakidae</taxon>
        <taxon>Anisakis</taxon>
        <taxon>Anisakis simplex complex</taxon>
    </lineage>
</organism>
<dbReference type="SUPFAM" id="SSF52540">
    <property type="entry name" value="P-loop containing nucleoside triphosphate hydrolases"/>
    <property type="match status" value="1"/>
</dbReference>
<dbReference type="PANTHER" id="PTHR47959:SF1">
    <property type="entry name" value="ATP-DEPENDENT RNA HELICASE DBPA"/>
    <property type="match status" value="1"/>
</dbReference>
<feature type="domain" description="Helicase ATP-binding" evidence="8">
    <location>
        <begin position="187"/>
        <end position="270"/>
    </location>
</feature>
<proteinExistence type="predicted"/>
<dbReference type="WBParaSite" id="ASIM_0001158301-mRNA-1">
    <property type="protein sequence ID" value="ASIM_0001158301-mRNA-1"/>
    <property type="gene ID" value="ASIM_0001158301"/>
</dbReference>
<dbReference type="InterPro" id="IPR027417">
    <property type="entry name" value="P-loop_NTPase"/>
</dbReference>
<evidence type="ECO:0000256" key="1">
    <source>
        <dbReference type="ARBA" id="ARBA00012552"/>
    </source>
</evidence>
<keyword evidence="2" id="KW-0547">Nucleotide-binding</keyword>
<feature type="domain" description="DEAD-box RNA helicase Q" evidence="9">
    <location>
        <begin position="156"/>
        <end position="184"/>
    </location>
</feature>
<dbReference type="GO" id="GO:0005524">
    <property type="term" value="F:ATP binding"/>
    <property type="evidence" value="ECO:0007669"/>
    <property type="project" value="UniProtKB-KW"/>
</dbReference>
<keyword evidence="5" id="KW-0067">ATP-binding</keyword>
<evidence type="ECO:0000256" key="3">
    <source>
        <dbReference type="ARBA" id="ARBA00022801"/>
    </source>
</evidence>
<evidence type="ECO:0000256" key="4">
    <source>
        <dbReference type="ARBA" id="ARBA00022806"/>
    </source>
</evidence>
<evidence type="ECO:0000313" key="12">
    <source>
        <dbReference type="WBParaSite" id="ASIM_0001158301-mRNA-1"/>
    </source>
</evidence>
<evidence type="ECO:0000256" key="5">
    <source>
        <dbReference type="ARBA" id="ARBA00022840"/>
    </source>
</evidence>
<evidence type="ECO:0000313" key="11">
    <source>
        <dbReference type="Proteomes" id="UP000267096"/>
    </source>
</evidence>
<evidence type="ECO:0000259" key="8">
    <source>
        <dbReference type="PROSITE" id="PS51192"/>
    </source>
</evidence>
<dbReference type="PANTHER" id="PTHR47959">
    <property type="entry name" value="ATP-DEPENDENT RNA HELICASE RHLE-RELATED"/>
    <property type="match status" value="1"/>
</dbReference>
<dbReference type="InterPro" id="IPR050079">
    <property type="entry name" value="DEAD_box_RNA_helicase"/>
</dbReference>
<dbReference type="GO" id="GO:0003724">
    <property type="term" value="F:RNA helicase activity"/>
    <property type="evidence" value="ECO:0007669"/>
    <property type="project" value="UniProtKB-EC"/>
</dbReference>
<reference evidence="10 11" key="2">
    <citation type="submission" date="2018-11" db="EMBL/GenBank/DDBJ databases">
        <authorList>
            <consortium name="Pathogen Informatics"/>
        </authorList>
    </citation>
    <scope>NUCLEOTIDE SEQUENCE [LARGE SCALE GENOMIC DNA]</scope>
</reference>
<keyword evidence="7" id="KW-0175">Coiled coil</keyword>
<evidence type="ECO:0000256" key="2">
    <source>
        <dbReference type="ARBA" id="ARBA00022741"/>
    </source>
</evidence>
<dbReference type="PROSITE" id="PS51192">
    <property type="entry name" value="HELICASE_ATP_BIND_1"/>
    <property type="match status" value="1"/>
</dbReference>
<dbReference type="Gene3D" id="3.40.50.300">
    <property type="entry name" value="P-loop containing nucleotide triphosphate hydrolases"/>
    <property type="match status" value="1"/>
</dbReference>
<evidence type="ECO:0000256" key="6">
    <source>
        <dbReference type="PROSITE-ProRule" id="PRU00552"/>
    </source>
</evidence>
<keyword evidence="3" id="KW-0378">Hydrolase</keyword>
<dbReference type="InterPro" id="IPR011545">
    <property type="entry name" value="DEAD/DEAH_box_helicase_dom"/>
</dbReference>
<evidence type="ECO:0000313" key="10">
    <source>
        <dbReference type="EMBL" id="VDK44430.1"/>
    </source>
</evidence>
<protein>
    <recommendedName>
        <fullName evidence="1">RNA helicase</fullName>
        <ecNumber evidence="1">3.6.4.13</ecNumber>
    </recommendedName>
</protein>